<feature type="compositionally biased region" description="Polar residues" evidence="1">
    <location>
        <begin position="1"/>
        <end position="21"/>
    </location>
</feature>
<sequence length="273" mass="31023">MSTAIAQRPVTTSNMIGGQTHSQKQQRRQISKRQQQQQRKSYEHNKNTRIDSNPRITKITTNNNNTSKPSNSYPNIVNFYVVTSALSKCLLLLQNTDLGLIPSYLKNNFAERSIINEKIARQVNDFNQYVAEKEKVPKNMNTTNFVISRRHSRLLNKLDVDLLNEKQKDSLRGINLESKQPTKKQELENPLAEATSQIIIDALSETDDLTKVGANIYKYLEKCGQTPQNLFDSLLKVNARYGCGTTRDQEKVFYLHHSMAKKGGADAQCALGY</sequence>
<proteinExistence type="predicted"/>
<feature type="compositionally biased region" description="Basic and acidic residues" evidence="1">
    <location>
        <begin position="40"/>
        <end position="49"/>
    </location>
</feature>
<dbReference type="EMBL" id="CAJVPS010003429">
    <property type="protein sequence ID" value="CAG8588644.1"/>
    <property type="molecule type" value="Genomic_DNA"/>
</dbReference>
<name>A0A9N9C6Z1_9GLOM</name>
<comment type="caution">
    <text evidence="2">The sequence shown here is derived from an EMBL/GenBank/DDBJ whole genome shotgun (WGS) entry which is preliminary data.</text>
</comment>
<dbReference type="OrthoDB" id="10472990at2759"/>
<accession>A0A9N9C6Z1</accession>
<organism evidence="2 3">
    <name type="scientific">Ambispora leptoticha</name>
    <dbReference type="NCBI Taxonomy" id="144679"/>
    <lineage>
        <taxon>Eukaryota</taxon>
        <taxon>Fungi</taxon>
        <taxon>Fungi incertae sedis</taxon>
        <taxon>Mucoromycota</taxon>
        <taxon>Glomeromycotina</taxon>
        <taxon>Glomeromycetes</taxon>
        <taxon>Archaeosporales</taxon>
        <taxon>Ambisporaceae</taxon>
        <taxon>Ambispora</taxon>
    </lineage>
</organism>
<protein>
    <submittedName>
        <fullName evidence="2">5583_t:CDS:1</fullName>
    </submittedName>
</protein>
<feature type="compositionally biased region" description="Low complexity" evidence="1">
    <location>
        <begin position="53"/>
        <end position="70"/>
    </location>
</feature>
<keyword evidence="3" id="KW-1185">Reference proteome</keyword>
<gene>
    <name evidence="2" type="ORF">ALEPTO_LOCUS7596</name>
</gene>
<reference evidence="2" key="1">
    <citation type="submission" date="2021-06" db="EMBL/GenBank/DDBJ databases">
        <authorList>
            <person name="Kallberg Y."/>
            <person name="Tangrot J."/>
            <person name="Rosling A."/>
        </authorList>
    </citation>
    <scope>NUCLEOTIDE SEQUENCE</scope>
    <source>
        <strain evidence="2">FL130A</strain>
    </source>
</reference>
<evidence type="ECO:0000313" key="3">
    <source>
        <dbReference type="Proteomes" id="UP000789508"/>
    </source>
</evidence>
<evidence type="ECO:0000313" key="2">
    <source>
        <dbReference type="EMBL" id="CAG8588644.1"/>
    </source>
</evidence>
<dbReference type="Proteomes" id="UP000789508">
    <property type="component" value="Unassembled WGS sequence"/>
</dbReference>
<feature type="region of interest" description="Disordered" evidence="1">
    <location>
        <begin position="1"/>
        <end position="70"/>
    </location>
</feature>
<dbReference type="AlphaFoldDB" id="A0A9N9C6Z1"/>
<evidence type="ECO:0000256" key="1">
    <source>
        <dbReference type="SAM" id="MobiDB-lite"/>
    </source>
</evidence>